<feature type="transmembrane region" description="Helical" evidence="1">
    <location>
        <begin position="12"/>
        <end position="32"/>
    </location>
</feature>
<organism evidence="2 3">
    <name type="scientific">Methanimicrococcus hongohii</name>
    <dbReference type="NCBI Taxonomy" id="3028295"/>
    <lineage>
        <taxon>Archaea</taxon>
        <taxon>Methanobacteriati</taxon>
        <taxon>Methanobacteriota</taxon>
        <taxon>Stenosarchaea group</taxon>
        <taxon>Methanomicrobia</taxon>
        <taxon>Methanosarcinales</taxon>
        <taxon>Methanosarcinaceae</taxon>
        <taxon>Methanimicrococcus</taxon>
    </lineage>
</organism>
<evidence type="ECO:0000313" key="2">
    <source>
        <dbReference type="EMBL" id="WNY23903.1"/>
    </source>
</evidence>
<dbReference type="AlphaFoldDB" id="A0AA97A295"/>
<feature type="transmembrane region" description="Helical" evidence="1">
    <location>
        <begin position="162"/>
        <end position="179"/>
    </location>
</feature>
<evidence type="ECO:0000256" key="1">
    <source>
        <dbReference type="SAM" id="Phobius"/>
    </source>
</evidence>
<reference evidence="2 3" key="1">
    <citation type="submission" date="2023-07" db="EMBL/GenBank/DDBJ databases">
        <title>Closed genoem sequence of Methanomicrococcus sp. Hf6.</title>
        <authorList>
            <person name="Poehlein A."/>
            <person name="Protasov E."/>
            <person name="Platt K."/>
            <person name="Reeh H."/>
            <person name="Daniel R."/>
            <person name="Brune A."/>
        </authorList>
    </citation>
    <scope>NUCLEOTIDE SEQUENCE [LARGE SCALE GENOMIC DNA]</scope>
    <source>
        <strain evidence="2 3">Hf6</strain>
    </source>
</reference>
<dbReference type="GeneID" id="85195807"/>
<keyword evidence="1" id="KW-1133">Transmembrane helix</keyword>
<feature type="transmembrane region" description="Helical" evidence="1">
    <location>
        <begin position="44"/>
        <end position="64"/>
    </location>
</feature>
<keyword evidence="1" id="KW-0812">Transmembrane</keyword>
<protein>
    <submittedName>
        <fullName evidence="2">Uncharacterized protein</fullName>
    </submittedName>
</protein>
<dbReference type="KEGG" id="mehf:MmiHf6_12260"/>
<feature type="transmembrane region" description="Helical" evidence="1">
    <location>
        <begin position="107"/>
        <end position="125"/>
    </location>
</feature>
<keyword evidence="1" id="KW-0472">Membrane</keyword>
<feature type="transmembrane region" description="Helical" evidence="1">
    <location>
        <begin position="137"/>
        <end position="156"/>
    </location>
</feature>
<sequence length="216" mass="25586">MIQTLKKYQGPLIICFVLSSLLLFMLFLFTYTPYMLYQHITTEQLIPVFFFVSGLILSFILYSILKKKFNFEISVFLYGVGFTSSCFTAIFYIFRLQGPTEEHLETIFLYLIPLTFLYYSYATMFKNTEKGVQRATLYLMIITTVFFAALTIFEIINYPVPWVGLLLLLFGSYFAYCLIHKKNVLTLQALYWIPFLFSWFVFLYLLLLRLLTRSIF</sequence>
<proteinExistence type="predicted"/>
<dbReference type="Proteomes" id="UP001302978">
    <property type="component" value="Chromosome"/>
</dbReference>
<accession>A0AA97A295</accession>
<feature type="transmembrane region" description="Helical" evidence="1">
    <location>
        <begin position="76"/>
        <end position="95"/>
    </location>
</feature>
<keyword evidence="3" id="KW-1185">Reference proteome</keyword>
<feature type="transmembrane region" description="Helical" evidence="1">
    <location>
        <begin position="191"/>
        <end position="211"/>
    </location>
</feature>
<evidence type="ECO:0000313" key="3">
    <source>
        <dbReference type="Proteomes" id="UP001302978"/>
    </source>
</evidence>
<dbReference type="RefSeq" id="WP_316557073.1">
    <property type="nucleotide sequence ID" value="NZ_CP131059.1"/>
</dbReference>
<dbReference type="EMBL" id="CP131059">
    <property type="protein sequence ID" value="WNY23903.1"/>
    <property type="molecule type" value="Genomic_DNA"/>
</dbReference>
<name>A0AA97A295_9EURY</name>
<gene>
    <name evidence="2" type="ORF">MmiHf6_12260</name>
</gene>